<proteinExistence type="predicted"/>
<comment type="subcellular location">
    <subcellularLocation>
        <location evidence="1">Cell envelope</location>
    </subcellularLocation>
    <subcellularLocation>
        <location evidence="2">Cell outer membrane</location>
    </subcellularLocation>
    <subcellularLocation>
        <location evidence="3">Secreted</location>
    </subcellularLocation>
</comment>
<evidence type="ECO:0000256" key="3">
    <source>
        <dbReference type="ARBA" id="ARBA00004613"/>
    </source>
</evidence>
<sequence length="215" mass="23168">MSDFSSCIKLLDSNYLNNDFGITNIALINFSAGGRVGGGFGLWFEVPSGQTPKLTLKDCLFEGNVAHGNWEHILDGFGGAFGTGLGSMDRMTLIIDNCTFIKNKAQRKGGALSIHSSYPTDILNCTFINNEAEEGGGAIFIMSYGSTSSKELTYTIQECHFESNKGLSGNNNAIFKSNPSSHTADSKLIIKDRNITNSNSSDTYSNEGYAIPIES</sequence>
<dbReference type="Gene3D" id="2.160.20.10">
    <property type="entry name" value="Single-stranded right-handed beta-helix, Pectin lyase-like"/>
    <property type="match status" value="1"/>
</dbReference>
<keyword evidence="5" id="KW-0732">Signal</keyword>
<keyword evidence="9" id="KW-1185">Reference proteome</keyword>
<evidence type="ECO:0000313" key="8">
    <source>
        <dbReference type="EMBL" id="KAK8844968.1"/>
    </source>
</evidence>
<evidence type="ECO:0000256" key="4">
    <source>
        <dbReference type="ARBA" id="ARBA00022525"/>
    </source>
</evidence>
<dbReference type="Proteomes" id="UP001470230">
    <property type="component" value="Unassembled WGS sequence"/>
</dbReference>
<dbReference type="InterPro" id="IPR003368">
    <property type="entry name" value="POMP_repeat"/>
</dbReference>
<dbReference type="SUPFAM" id="SSF51126">
    <property type="entry name" value="Pectin lyase-like"/>
    <property type="match status" value="1"/>
</dbReference>
<protein>
    <recommendedName>
        <fullName evidence="10">Polymorphic outer membrane protein</fullName>
    </recommendedName>
</protein>
<evidence type="ECO:0000256" key="7">
    <source>
        <dbReference type="ARBA" id="ARBA00023237"/>
    </source>
</evidence>
<accession>A0ABR2HE59</accession>
<dbReference type="EMBL" id="JAPFFF010000031">
    <property type="protein sequence ID" value="KAK8844968.1"/>
    <property type="molecule type" value="Genomic_DNA"/>
</dbReference>
<organism evidence="8 9">
    <name type="scientific">Tritrichomonas musculus</name>
    <dbReference type="NCBI Taxonomy" id="1915356"/>
    <lineage>
        <taxon>Eukaryota</taxon>
        <taxon>Metamonada</taxon>
        <taxon>Parabasalia</taxon>
        <taxon>Tritrichomonadida</taxon>
        <taxon>Tritrichomonadidae</taxon>
        <taxon>Tritrichomonas</taxon>
    </lineage>
</organism>
<name>A0ABR2HE59_9EUKA</name>
<keyword evidence="4" id="KW-0964">Secreted</keyword>
<dbReference type="InterPro" id="IPR012334">
    <property type="entry name" value="Pectin_lyas_fold"/>
</dbReference>
<keyword evidence="6" id="KW-0472">Membrane</keyword>
<gene>
    <name evidence="8" type="ORF">M9Y10_021141</name>
</gene>
<dbReference type="PANTHER" id="PTHR11319">
    <property type="entry name" value="G PROTEIN-COUPLED RECEPTOR-RELATED"/>
    <property type="match status" value="1"/>
</dbReference>
<comment type="caution">
    <text evidence="8">The sequence shown here is derived from an EMBL/GenBank/DDBJ whole genome shotgun (WGS) entry which is preliminary data.</text>
</comment>
<evidence type="ECO:0000256" key="6">
    <source>
        <dbReference type="ARBA" id="ARBA00023136"/>
    </source>
</evidence>
<dbReference type="PANTHER" id="PTHR11319:SF35">
    <property type="entry name" value="OUTER MEMBRANE PROTEIN PMPC-RELATED"/>
    <property type="match status" value="1"/>
</dbReference>
<evidence type="ECO:0008006" key="10">
    <source>
        <dbReference type="Google" id="ProtNLM"/>
    </source>
</evidence>
<keyword evidence="7" id="KW-0998">Cell outer membrane</keyword>
<reference evidence="8 9" key="1">
    <citation type="submission" date="2024-04" db="EMBL/GenBank/DDBJ databases">
        <title>Tritrichomonas musculus Genome.</title>
        <authorList>
            <person name="Alves-Ferreira E."/>
            <person name="Grigg M."/>
            <person name="Lorenzi H."/>
            <person name="Galac M."/>
        </authorList>
    </citation>
    <scope>NUCLEOTIDE SEQUENCE [LARGE SCALE GENOMIC DNA]</scope>
    <source>
        <strain evidence="8 9">EAF2021</strain>
    </source>
</reference>
<dbReference type="InterPro" id="IPR011050">
    <property type="entry name" value="Pectin_lyase_fold/virulence"/>
</dbReference>
<evidence type="ECO:0000313" key="9">
    <source>
        <dbReference type="Proteomes" id="UP001470230"/>
    </source>
</evidence>
<evidence type="ECO:0000256" key="1">
    <source>
        <dbReference type="ARBA" id="ARBA00004196"/>
    </source>
</evidence>
<dbReference type="Pfam" id="PF02415">
    <property type="entry name" value="Chlam_PMP"/>
    <property type="match status" value="2"/>
</dbReference>
<evidence type="ECO:0000256" key="5">
    <source>
        <dbReference type="ARBA" id="ARBA00022729"/>
    </source>
</evidence>
<dbReference type="NCBIfam" id="TIGR01376">
    <property type="entry name" value="POMP_repeat"/>
    <property type="match status" value="1"/>
</dbReference>
<evidence type="ECO:0000256" key="2">
    <source>
        <dbReference type="ARBA" id="ARBA00004442"/>
    </source>
</evidence>